<feature type="domain" description="EGF-like" evidence="12">
    <location>
        <begin position="781"/>
        <end position="818"/>
    </location>
</feature>
<keyword evidence="7" id="KW-0325">Glycoprotein</keyword>
<dbReference type="InterPro" id="IPR003410">
    <property type="entry name" value="HYR_dom"/>
</dbReference>
<evidence type="ECO:0000256" key="5">
    <source>
        <dbReference type="ARBA" id="ARBA00022989"/>
    </source>
</evidence>
<feature type="disulfide bond" evidence="8">
    <location>
        <begin position="808"/>
        <end position="817"/>
    </location>
</feature>
<feature type="domain" description="EGF-like" evidence="12">
    <location>
        <begin position="1685"/>
        <end position="1725"/>
    </location>
</feature>
<evidence type="ECO:0000313" key="17">
    <source>
        <dbReference type="Proteomes" id="UP001283361"/>
    </source>
</evidence>
<dbReference type="Gene3D" id="2.60.120.200">
    <property type="match status" value="1"/>
</dbReference>
<feature type="disulfide bond" evidence="8">
    <location>
        <begin position="2092"/>
        <end position="2109"/>
    </location>
</feature>
<keyword evidence="5 11" id="KW-1133">Transmembrane helix</keyword>
<dbReference type="SMART" id="SM00179">
    <property type="entry name" value="EGF_CA"/>
    <property type="match status" value="10"/>
</dbReference>
<feature type="disulfide bond" evidence="9">
    <location>
        <begin position="165"/>
        <end position="183"/>
    </location>
</feature>
<dbReference type="Proteomes" id="UP001283361">
    <property type="component" value="Unassembled WGS sequence"/>
</dbReference>
<feature type="disulfide bond" evidence="8">
    <location>
        <begin position="2188"/>
        <end position="2197"/>
    </location>
</feature>
<dbReference type="InterPro" id="IPR003609">
    <property type="entry name" value="Pan_app"/>
</dbReference>
<dbReference type="InterPro" id="IPR036055">
    <property type="entry name" value="LDL_receptor-like_sf"/>
</dbReference>
<feature type="domain" description="Sushi" evidence="14">
    <location>
        <begin position="657"/>
        <end position="718"/>
    </location>
</feature>
<feature type="transmembrane region" description="Helical" evidence="11">
    <location>
        <begin position="4460"/>
        <end position="4486"/>
    </location>
</feature>
<feature type="disulfide bond" evidence="8">
    <location>
        <begin position="1953"/>
        <end position="1962"/>
    </location>
</feature>
<dbReference type="Gene3D" id="2.10.70.10">
    <property type="entry name" value="Complement Module, domain 1"/>
    <property type="match status" value="6"/>
</dbReference>
<dbReference type="Pfam" id="PF02494">
    <property type="entry name" value="HYR"/>
    <property type="match status" value="1"/>
</dbReference>
<feature type="disulfide bond" evidence="8">
    <location>
        <begin position="1715"/>
        <end position="1724"/>
    </location>
</feature>
<feature type="disulfide bond" evidence="8">
    <location>
        <begin position="2072"/>
        <end position="2081"/>
    </location>
</feature>
<dbReference type="GO" id="GO:0005509">
    <property type="term" value="F:calcium ion binding"/>
    <property type="evidence" value="ECO:0007669"/>
    <property type="project" value="InterPro"/>
</dbReference>
<dbReference type="InterPro" id="IPR002172">
    <property type="entry name" value="LDrepeatLR_classA_rpt"/>
</dbReference>
<dbReference type="Pfam" id="PF00084">
    <property type="entry name" value="Sushi"/>
    <property type="match status" value="3"/>
</dbReference>
<dbReference type="PROSITE" id="PS01187">
    <property type="entry name" value="EGF_CA"/>
    <property type="match status" value="3"/>
</dbReference>
<dbReference type="GO" id="GO:0005615">
    <property type="term" value="C:extracellular space"/>
    <property type="evidence" value="ECO:0007669"/>
    <property type="project" value="TreeGrafter"/>
</dbReference>
<dbReference type="SUPFAM" id="SSF57196">
    <property type="entry name" value="EGF/Laminin"/>
    <property type="match status" value="4"/>
</dbReference>
<dbReference type="InterPro" id="IPR001304">
    <property type="entry name" value="C-type_lectin-like"/>
</dbReference>
<comment type="caution">
    <text evidence="8">Lacks conserved residue(s) required for the propagation of feature annotation.</text>
</comment>
<evidence type="ECO:0000256" key="2">
    <source>
        <dbReference type="ARBA" id="ARBA00022692"/>
    </source>
</evidence>
<dbReference type="PROSITE" id="PS00010">
    <property type="entry name" value="ASX_HYDROXYL"/>
    <property type="match status" value="4"/>
</dbReference>
<dbReference type="PROSITE" id="PS00022">
    <property type="entry name" value="EGF_1"/>
    <property type="match status" value="11"/>
</dbReference>
<dbReference type="SMART" id="SM00181">
    <property type="entry name" value="EGF"/>
    <property type="match status" value="21"/>
</dbReference>
<feature type="domain" description="Apple" evidence="15">
    <location>
        <begin position="1753"/>
        <end position="1832"/>
    </location>
</feature>
<dbReference type="PANTHER" id="PTHR24046:SF5">
    <property type="entry name" value="EGF-LIKE DOMAIN-CONTAINING PROTEIN"/>
    <property type="match status" value="1"/>
</dbReference>
<feature type="disulfide bond" evidence="8">
    <location>
        <begin position="1913"/>
        <end position="1922"/>
    </location>
</feature>
<dbReference type="Pfam" id="PF07645">
    <property type="entry name" value="EGF_CA"/>
    <property type="match status" value="3"/>
</dbReference>
<dbReference type="GO" id="GO:0007165">
    <property type="term" value="P:signal transduction"/>
    <property type="evidence" value="ECO:0007669"/>
    <property type="project" value="TreeGrafter"/>
</dbReference>
<dbReference type="SMART" id="SM00032">
    <property type="entry name" value="CCP"/>
    <property type="match status" value="8"/>
</dbReference>
<dbReference type="InterPro" id="IPR016187">
    <property type="entry name" value="CTDL_fold"/>
</dbReference>
<dbReference type="InterPro" id="IPR052071">
    <property type="entry name" value="SCUB_EGF-like_domain"/>
</dbReference>
<dbReference type="SUPFAM" id="SSF57535">
    <property type="entry name" value="Complement control module/SCR domain"/>
    <property type="match status" value="5"/>
</dbReference>
<dbReference type="Pfam" id="PF07699">
    <property type="entry name" value="Ephrin_rec_like"/>
    <property type="match status" value="22"/>
</dbReference>
<dbReference type="InterPro" id="IPR035914">
    <property type="entry name" value="Sperma_CUB_dom_sf"/>
</dbReference>
<keyword evidence="17" id="KW-1185">Reference proteome</keyword>
<feature type="disulfide bond" evidence="9">
    <location>
        <begin position="158"/>
        <end position="170"/>
    </location>
</feature>
<dbReference type="Pfam" id="PF00008">
    <property type="entry name" value="EGF"/>
    <property type="match status" value="2"/>
</dbReference>
<dbReference type="PROSITE" id="PS01186">
    <property type="entry name" value="EGF_2"/>
    <property type="match status" value="7"/>
</dbReference>
<accession>A0AAE1AAJ5</accession>
<gene>
    <name evidence="16" type="ORF">RRG08_025221</name>
</gene>
<dbReference type="SUPFAM" id="SSF57184">
    <property type="entry name" value="Growth factor receptor domain"/>
    <property type="match status" value="10"/>
</dbReference>
<evidence type="ECO:0000256" key="8">
    <source>
        <dbReference type="PROSITE-ProRule" id="PRU00076"/>
    </source>
</evidence>
<feature type="disulfide bond" evidence="8">
    <location>
        <begin position="2034"/>
        <end position="2043"/>
    </location>
</feature>
<dbReference type="InterPro" id="IPR049883">
    <property type="entry name" value="NOTCH1_EGF-like"/>
</dbReference>
<evidence type="ECO:0000256" key="9">
    <source>
        <dbReference type="PROSITE-ProRule" id="PRU00124"/>
    </source>
</evidence>
<feature type="domain" description="EGF-like" evidence="12">
    <location>
        <begin position="4409"/>
        <end position="4449"/>
    </location>
</feature>
<keyword evidence="2 11" id="KW-0812">Transmembrane</keyword>
<feature type="domain" description="EGF-like" evidence="12">
    <location>
        <begin position="2009"/>
        <end position="2044"/>
    </location>
</feature>
<dbReference type="SMART" id="SM00208">
    <property type="entry name" value="TNFR"/>
    <property type="match status" value="7"/>
</dbReference>
<sequence length="4557" mass="496245">MDYLQRKREIIFGFLLLNIFVVSLAANNITFWCQEGWLLLGTHCYNFIDVKMDYVDAHDQCSRLGSSLISLRDEAEALQVSQKAGEIFHGSTDGYDYYWIRNSGSPPSGCKSFWEPGQPENDTDHKEDRHEVASNFHGRWKKQWYKTNLLFVCRSPACPEGSFRCSDGKCINDKWRCDGIFDCADHSDETDNFDKERCAIPDCYKHYRLSEGTIDTDLFKDIDSCQWILEGKPGQVLKLEIEELQLTEHTDRLKIYAGGPSIASSSSALETELTEDTKNFTFLGMNQFLILTLHSRASGARPVLKASWEPDPDLSLGQVEKLAATKEFQTIMTPYFGTDISPKWYKKEWLLTADPGEIIILDTQHFTFTDEEDTEIPNLSGSIMQPLKNLGIYISEKNHMSVILKNYGLPNRIAEARFKTGCDIEFETTSAEMELGELPPGSHCTLKIVNPLGSNFSLGALYKFDDDDDFLKVYAGVGEVDEANLKFIAQGSDGAGVFDLPGQITIVYSSNIVRPANYFWARLQADCPLPPNTDFMQITGDPARWAGYPYYLNITCEEGYEFKQEEYKVMGKVTAWCGQGGEWNTGSESYTRLPECGIVYCGAPNPVENGFIKNVDSVTYGGRAVYGCFDGFTLTGDAYVTCLSSSHWTTAPSCQAQSCSTLADLDNGDYEVIAGDAGDELAFSTVISYRCNPGYDLVGAQQVVCNYTWSHPPPVCKKLTCSLPSIPRGTFSFAGSLPEFGDNVTLTCDDGFILSRTSSNMTHLTCGENRTLNTMDDVCIDEDECKNPGACSATEICINTVGSFKCDCLPGYGGPLCTDLDECQQEGRGGCDQECKNLDGSYACSCGPGFLLFTSNGTGDQFLRPDETGLRPGDVLRLNQSCVRSLCEDQPAAPQNGRILSAKRTFQSNETVQIECNFGYKLEGSPLALCKAGGSWAVSAKCLRLTCSHPPQSSFEATRVPALTEVLFAEDTLTITCIRQDGKNTLFNKTLFCVPDPHDEYAFSLQGDDPECPDVDCGPLWNIPGSSNTNVSLTTYGNSFEFSCDTGRGFTLQGKSSLGNTKVTCGGNGRWGYNNLTCIGSRCSDPGTRAGTVQIVETSYEIDQVVRYNCTEPGYSAIPSDTLTCSFVGSASWAQQPPVCEDSTPPTIQCPSDLTGKLYEDITYDIPMVADNSGYTCLLLLEGPPSGKAVLSEDTTVKYAVKDRKMNQTCEFHIKLEDRTAPTLDCVDPLGVTFNSGNSGEIYISVDLVLNTLPVLDVELSKQGIYDMNAGEIIIVEVVASKDNSLRSECKVLLYGEATECLESDFPRLSNAGIDCSGNNTALSCTVTCEHGFLFQDQSRAITYTCDQGNWNTTFPLQPCIELTSSTFQYEVKLLYKTNGNMFVNFDLDACRASHATNLITLSEQISECGFNQFSATALPFGFKQQSFETVETEFELSVFVPGGGNRTDLEACGQAIAANAESLFGPTNPTTLDPVQTCYPPWLVQRKTGSYPEVTPSTFFCSDNTSTQIVSEDKHYCLPCGPGFYYDNKTCTPCEDGFYQDSFGATECKPCSNNVRKSHVPRSSQEHCYKLCPEGFFGTSGYFEDGCLTCPLDTYAPARPATECLPCPDLGSTKGVYAATSQAECYSPCPAGSYSISGYAPCERCPLNFYKESDGPATNCTECPLDTFTDTDGATSPGDCLTDAQLLCTSGFCDSEGSDGGGCRIMNHRPVCTCKPGYHGDSCENRCDICNPNPCYNGATCNPDGWSYTCTCKVDRNCTYTFSGNLRFSTDPQVTDLMLGNNTREGCEDACTANTACLAYQYVEGSYCLNYKQLTFGNQNENGEFSYIKSCVDTQLFDGARCEVDLRNDCTDTTCSDLDFCKDLVDATECVCPREGNFDEKCQMPTNICEGNPCGSHGTCQAFDSVRYICDCDPGFTGTNCETNILECELNPRGCLYGGQCKDGEDDYTCQCPNGFTGDHCQHRPDLCQDNSCHTDNGGFCTEDFRRIMANCTCGEHYDLVSTDVCNATDYCLAAPCVNGTCSSQFGGFTCACQEGFEGSLCQHDINDCALNPCMNNATCQDHLLGFVCLCSQGFSGPICETNIDDCVDACVTENTMESRDMINHCECVCKPGYTGKNCSEDIDECMTTQPCLHGGNCTNTVGDYECACEKGWSGKHCQNNTDFCDSNDDCLHGTCFNLRDDTYCRCQVGATGESCEFQKDLCEQYGLLLCANGASCSMDKGRATCECPGNYKGQSCELVKNHCSNSTICNGGECFLDDLGFKCDCKKTLNFEGDTCTEKKQVCPPCPSDGPCQEYYDSDGVRRGECLCPGGKVLADNLCQEVDTDFDLAFLESFAQTNTSVKSSRGFFVEPLTGLTISMWVVAAKQLDDDVEILSLKSSRDGDTLLTVKNREILILNGSRSITDLDADFKWHFLAVTWAEDGTVVIVRDFSVVTGASNGPMMPPPWDMYLDIYLGKSFYGYISQVSVWDVVFTSDELIAMVDTPKAVPRSGDLLLGWTYYSLNHLVIQTNESTAGRLVRVCDITGTIASPGLAGCDKSKFPDKTPPMLTKECNETATILTDYNTHQVSASRLGYEFKVGQDGSTQNAYIYPEQFLTYGAHDVAVLARDNEGNVGVCMTRTYVTPNHCETTEPEDTRVESCDANPNGREVTCPSGQLPSIPVPKYIVCGSLRSYNLGNMYTHPDKTVCGVSTPRTFSVRVSLDYTILLNCDSDLRGIMENKLKDLVEDLGKMWDTLCLGDECSNIKTDSSCPENDPKIVTMVVTVNGLRELLQPTASNLGYGHYLTPLELMLKSVEEKSAFEMPNIASAKLLADQSEVSSEPICAEGYSLLGEYCVQCGPGSYYDAASMACLLCPLNEYSATAGSAACETCTDGLGTLQRGSNSSADCVSLCQIGNMYNITSDMCQPCPKNFFQNETGQAFCYPCRPSSGTEGVGSTSASDCKDFCPGGTELRDGVCVKCLRGFFRVGFQQDACTPCNMANMTTREEGADLEEQCDIPLCPAGQYVKEDGKEKSCEPCDYGFYQSDVAEFSCKPCDDNYTTENTGADNSNQCRFVCPPGQQETAPGSLQCAPCPQGTYRNASLVSRFNPCQDCPTGFTTHSEGVDHIDDCSMAACPAGQFVNVTDNQCYSCDYGYYQPQKWQTGCEKCRPEFTTVNTGSVNEMDCKFFCPPGQEESPPQSQQCQPCARGFWRSQTLDMRFENCTACTGEMTTQGQGATSPSDCMIRICKAGTFRNSTTNECVDCPHDSYQNEDLQEECKPCLNDRQTRNKGSKDLTDCEFVCPAGLEVDKSGVSCSPCERGTYKDETMTFEKCANCSDGTTTDSTGAGSSQLCSIPFCSPGYVVSSDNSTCDSCPVNHYQPVDMPFSNTKCLLCPNNTGTLQDARVSKSECTAFCPAGKGLSNEQCSPCRRGTWNNGNNTLRFEPCQACPDGFTTEPGEGATAVDNCKIRICRAGSYRNSTTNECMECPLNSYQDEDLQDECKPCWKDRKTRAKGSKDSSDCEFVCPPGEEVDASGAACSMCARSSYKNETMTFDKCIKCKDGYTTNSTGTASELLCDVPVCQPGYVVFFDLSKCVKCPVDQYQPMAMPDSAEKCLLCPSNTGTMEDGADAQTDCKPICTAGYGLSNGQCNLCARGTWNNGNQSLRFEPCQPCSDGFTTEVEEGAAAPENCSIRDCPPGSFFDAADADSCKKCPEGFYQPLSRQKSCEQCPNDTSTFRPGSTSINNCTIKCSAGEEDDGTEKCVNCPDDKFKAEASFGQCQPCTGDFTSTPSDRTACTLQFCDVGREDRAGNCTDCPLGYYKAGRGNGACEKCPQNRTTASEASQTKEECSVVFCEVGFFSDDNMTCVLCPVGTFKNSRGNQQCSPCPNDVTTEMAGSKQKSDCFLKLCDRGQYRDSSNTCQDCSPGFFQNDTGQTTCSKCPDGYTSLQPRSTEPDSCRILCSPGFYRNDTTNTCAGCERGSYQTSTGATSCQSCSGNFTTAAENSTSLADCYITCPLGYFRVNDRTCSPCAVGEYQDEADLTSCKSCGMVGGFQGTTVSIASTQQTDCLPECGRGFYLNKAERVCNKCPIGQFKDEANLATQCSTCPEGRTTTQEGASRSADCSFQMCLQGSYRPASEQQCTECGYGFYQPFSNATMVISCTPCPNGDTTLSKGAISQDLCVSSCSAGRAYSVAQRDCVACPIGQYRPAGLNPPWCIYCPAGSTTTTTGSSSCVSTTVTPAPLVRTSVVVTVVVRIGTCDNREHIRQTIADVVLLLLQGQQGRYPDLCPTAACDNVDIMFVSFCGSNLGRKKRQTDTTATIQIVAKNVNPVLTSADDTNLKRDTQDVIQNAFYDTQPVAQTLVDNGLAIESVQSPPTCSPGRRIDGQTCSVCAKGTYSTSPVSEVCSACPEGRTTANAGTSSSLGCVAKCSVDRAYCGNNGNCTLRAGTTDDYYCLCTSKYSGTTCQQRQDESDDDNLTLVVVVSSCVGGVLLIILLVIGCIVYRYRRRPRTSSSSSDLTEYKYPHAYYNAVFGDPTMYNADIIDFYDHDNSLFGAKHSSSSKRQNHRHEKKTKA</sequence>
<evidence type="ECO:0000259" key="12">
    <source>
        <dbReference type="PROSITE" id="PS50026"/>
    </source>
</evidence>
<dbReference type="InterPro" id="IPR016186">
    <property type="entry name" value="C-type_lectin-like/link_sf"/>
</dbReference>
<dbReference type="GO" id="GO:0009986">
    <property type="term" value="C:cell surface"/>
    <property type="evidence" value="ECO:0007669"/>
    <property type="project" value="TreeGrafter"/>
</dbReference>
<feature type="domain" description="EGF-like" evidence="12">
    <location>
        <begin position="2046"/>
        <end position="2082"/>
    </location>
</feature>
<dbReference type="CDD" id="cd00033">
    <property type="entry name" value="CCP"/>
    <property type="match status" value="4"/>
</dbReference>
<dbReference type="Pfam" id="PF12661">
    <property type="entry name" value="hEGF"/>
    <property type="match status" value="1"/>
</dbReference>
<dbReference type="SUPFAM" id="SSF49854">
    <property type="entry name" value="Spermadhesin, CUB domain"/>
    <property type="match status" value="1"/>
</dbReference>
<name>A0AAE1AAJ5_9GAST</name>
<evidence type="ECO:0000256" key="1">
    <source>
        <dbReference type="ARBA" id="ARBA00022536"/>
    </source>
</evidence>
<dbReference type="FunFam" id="2.10.25.10:FF:000031">
    <property type="entry name" value="neurogenic locus notch homolog protein 3"/>
    <property type="match status" value="1"/>
</dbReference>
<evidence type="ECO:0000259" key="14">
    <source>
        <dbReference type="PROSITE" id="PS50923"/>
    </source>
</evidence>
<feature type="domain" description="EGF-like" evidence="12">
    <location>
        <begin position="2162"/>
        <end position="2198"/>
    </location>
</feature>
<dbReference type="SMART" id="SM00192">
    <property type="entry name" value="LDLa"/>
    <property type="match status" value="1"/>
</dbReference>
<feature type="disulfide bond" evidence="8">
    <location>
        <begin position="2013"/>
        <end position="2023"/>
    </location>
</feature>
<dbReference type="InterPro" id="IPR000742">
    <property type="entry name" value="EGF"/>
</dbReference>
<dbReference type="PROSITE" id="PS50041">
    <property type="entry name" value="C_TYPE_LECTIN_2"/>
    <property type="match status" value="1"/>
</dbReference>
<dbReference type="SUPFAM" id="SSF56436">
    <property type="entry name" value="C-type lectin-like"/>
    <property type="match status" value="1"/>
</dbReference>
<evidence type="ECO:0000256" key="6">
    <source>
        <dbReference type="ARBA" id="ARBA00023157"/>
    </source>
</evidence>
<dbReference type="InterPro" id="IPR001881">
    <property type="entry name" value="EGF-like_Ca-bd_dom"/>
</dbReference>
<dbReference type="SUPFAM" id="SSF49899">
    <property type="entry name" value="Concanavalin A-like lectins/glucanases"/>
    <property type="match status" value="1"/>
</dbReference>
<feature type="domain" description="Sushi" evidence="14">
    <location>
        <begin position="1010"/>
        <end position="1080"/>
    </location>
</feature>
<feature type="domain" description="C-type lectin" evidence="13">
    <location>
        <begin position="40"/>
        <end position="154"/>
    </location>
</feature>
<feature type="domain" description="EGF-like" evidence="12">
    <location>
        <begin position="1729"/>
        <end position="1760"/>
    </location>
</feature>
<feature type="disulfide bond" evidence="8">
    <location>
        <begin position="4439"/>
        <end position="4448"/>
    </location>
</feature>
<proteinExistence type="predicted"/>
<dbReference type="InterPro" id="IPR013320">
    <property type="entry name" value="ConA-like_dom_sf"/>
</dbReference>
<organism evidence="16 17">
    <name type="scientific">Elysia crispata</name>
    <name type="common">lettuce slug</name>
    <dbReference type="NCBI Taxonomy" id="231223"/>
    <lineage>
        <taxon>Eukaryota</taxon>
        <taxon>Metazoa</taxon>
        <taxon>Spiralia</taxon>
        <taxon>Lophotrochozoa</taxon>
        <taxon>Mollusca</taxon>
        <taxon>Gastropoda</taxon>
        <taxon>Heterobranchia</taxon>
        <taxon>Euthyneura</taxon>
        <taxon>Panpulmonata</taxon>
        <taxon>Sacoglossa</taxon>
        <taxon>Placobranchoidea</taxon>
        <taxon>Plakobranchidae</taxon>
        <taxon>Elysia</taxon>
    </lineage>
</organism>
<keyword evidence="6 8" id="KW-1015">Disulfide bond</keyword>
<keyword evidence="1 8" id="KW-0245">EGF-like domain</keyword>
<dbReference type="PROSITE" id="PS50923">
    <property type="entry name" value="SUSHI"/>
    <property type="match status" value="6"/>
</dbReference>
<keyword evidence="3" id="KW-0732">Signal</keyword>
<feature type="domain" description="Sushi" evidence="14">
    <location>
        <begin position="1081"/>
        <end position="1142"/>
    </location>
</feature>
<dbReference type="EMBL" id="JAWDGP010002313">
    <property type="protein sequence ID" value="KAK3784027.1"/>
    <property type="molecule type" value="Genomic_DNA"/>
</dbReference>
<dbReference type="SMART" id="SM01411">
    <property type="entry name" value="Ephrin_rec_like"/>
    <property type="match status" value="29"/>
</dbReference>
<feature type="domain" description="Sushi" evidence="14">
    <location>
        <begin position="599"/>
        <end position="656"/>
    </location>
</feature>
<evidence type="ECO:0000259" key="13">
    <source>
        <dbReference type="PROSITE" id="PS50041"/>
    </source>
</evidence>
<dbReference type="InterPro" id="IPR000152">
    <property type="entry name" value="EGF-type_Asp/Asn_hydroxyl_site"/>
</dbReference>
<feature type="domain" description="EGF-like" evidence="12">
    <location>
        <begin position="1886"/>
        <end position="1923"/>
    </location>
</feature>
<dbReference type="CDD" id="cd00112">
    <property type="entry name" value="LDLa"/>
    <property type="match status" value="1"/>
</dbReference>
<evidence type="ECO:0000256" key="10">
    <source>
        <dbReference type="PROSITE-ProRule" id="PRU00302"/>
    </source>
</evidence>
<dbReference type="Gene3D" id="3.10.100.10">
    <property type="entry name" value="Mannose-Binding Protein A, subunit A"/>
    <property type="match status" value="1"/>
</dbReference>
<evidence type="ECO:0000256" key="3">
    <source>
        <dbReference type="ARBA" id="ARBA00022729"/>
    </source>
</evidence>
<dbReference type="InterPro" id="IPR009030">
    <property type="entry name" value="Growth_fac_rcpt_cys_sf"/>
</dbReference>
<dbReference type="PROSITE" id="PS50948">
    <property type="entry name" value="PAN"/>
    <property type="match status" value="1"/>
</dbReference>
<feature type="domain" description="EGF-like" evidence="12">
    <location>
        <begin position="1925"/>
        <end position="1963"/>
    </location>
</feature>
<keyword evidence="10" id="KW-0768">Sushi</keyword>
<comment type="caution">
    <text evidence="16">The sequence shown here is derived from an EMBL/GenBank/DDBJ whole genome shotgun (WGS) entry which is preliminary data.</text>
</comment>
<dbReference type="SUPFAM" id="SSF57424">
    <property type="entry name" value="LDL receptor-like module"/>
    <property type="match status" value="1"/>
</dbReference>
<dbReference type="Gene3D" id="2.10.25.10">
    <property type="entry name" value="Laminin"/>
    <property type="match status" value="9"/>
</dbReference>
<keyword evidence="4" id="KW-0677">Repeat</keyword>
<dbReference type="InterPro" id="IPR001368">
    <property type="entry name" value="TNFR/NGFR_Cys_rich_reg"/>
</dbReference>
<feature type="domain" description="Sushi" evidence="14">
    <location>
        <begin position="525"/>
        <end position="598"/>
    </location>
</feature>
<evidence type="ECO:0000256" key="7">
    <source>
        <dbReference type="ARBA" id="ARBA00023180"/>
    </source>
</evidence>
<dbReference type="InterPro" id="IPR011641">
    <property type="entry name" value="Tyr-kin_ephrin_A/B_rcpt-like"/>
</dbReference>
<dbReference type="InterPro" id="IPR018097">
    <property type="entry name" value="EGF_Ca-bd_CS"/>
</dbReference>
<dbReference type="SMART" id="SM00034">
    <property type="entry name" value="CLECT"/>
    <property type="match status" value="1"/>
</dbReference>
<feature type="disulfide bond" evidence="8">
    <location>
        <begin position="2150"/>
        <end position="2159"/>
    </location>
</feature>
<feature type="domain" description="Sushi" evidence="14">
    <location>
        <begin position="885"/>
        <end position="944"/>
    </location>
</feature>
<feature type="disulfide bond" evidence="10">
    <location>
        <begin position="887"/>
        <end position="930"/>
    </location>
</feature>
<dbReference type="FunFam" id="2.10.25.10:FF:000143">
    <property type="entry name" value="Protein crumbs 1"/>
    <property type="match status" value="1"/>
</dbReference>
<evidence type="ECO:0000256" key="11">
    <source>
        <dbReference type="SAM" id="Phobius"/>
    </source>
</evidence>
<feature type="domain" description="EGF-like" evidence="12">
    <location>
        <begin position="2200"/>
        <end position="2239"/>
    </location>
</feature>
<dbReference type="CDD" id="cd00054">
    <property type="entry name" value="EGF_CA"/>
    <property type="match status" value="5"/>
</dbReference>
<dbReference type="PROSITE" id="PS50026">
    <property type="entry name" value="EGF_3"/>
    <property type="match status" value="12"/>
</dbReference>
<keyword evidence="11" id="KW-0472">Membrane</keyword>
<dbReference type="InterPro" id="IPR035976">
    <property type="entry name" value="Sushi/SCR/CCP_sf"/>
</dbReference>
<reference evidence="16" key="1">
    <citation type="journal article" date="2023" name="G3 (Bethesda)">
        <title>A reference genome for the long-term kleptoplast-retaining sea slug Elysia crispata morphotype clarki.</title>
        <authorList>
            <person name="Eastman K.E."/>
            <person name="Pendleton A.L."/>
            <person name="Shaikh M.A."/>
            <person name="Suttiyut T."/>
            <person name="Ogas R."/>
            <person name="Tomko P."/>
            <person name="Gavelis G."/>
            <person name="Widhalm J.R."/>
            <person name="Wisecaver J.H."/>
        </authorList>
    </citation>
    <scope>NUCLEOTIDE SEQUENCE</scope>
    <source>
        <strain evidence="16">ECLA1</strain>
    </source>
</reference>
<dbReference type="PANTHER" id="PTHR24046">
    <property type="entry name" value="SIGNAL PEPTIDE, CUB AND EGF-LIKE DOMAIN-CONTAINING"/>
    <property type="match status" value="1"/>
</dbReference>
<dbReference type="InterPro" id="IPR013032">
    <property type="entry name" value="EGF-like_CS"/>
</dbReference>
<feature type="domain" description="EGF-like" evidence="12">
    <location>
        <begin position="2123"/>
        <end position="2160"/>
    </location>
</feature>
<dbReference type="Gene3D" id="2.10.50.10">
    <property type="entry name" value="Tumor Necrosis Factor Receptor, subunit A, domain 2"/>
    <property type="match status" value="24"/>
</dbReference>
<dbReference type="InterPro" id="IPR000436">
    <property type="entry name" value="Sushi_SCR_CCP_dom"/>
</dbReference>
<evidence type="ECO:0000259" key="15">
    <source>
        <dbReference type="PROSITE" id="PS50948"/>
    </source>
</evidence>
<evidence type="ECO:0000313" key="16">
    <source>
        <dbReference type="EMBL" id="KAK3784027.1"/>
    </source>
</evidence>
<dbReference type="CDD" id="cd00037">
    <property type="entry name" value="CLECT"/>
    <property type="match status" value="1"/>
</dbReference>
<feature type="disulfide bond" evidence="8">
    <location>
        <begin position="2229"/>
        <end position="2238"/>
    </location>
</feature>
<dbReference type="PROSITE" id="PS50068">
    <property type="entry name" value="LDLRA_2"/>
    <property type="match status" value="1"/>
</dbReference>
<protein>
    <submittedName>
        <fullName evidence="16">Uncharacterized protein</fullName>
    </submittedName>
</protein>
<feature type="disulfide bond" evidence="8">
    <location>
        <begin position="2111"/>
        <end position="2120"/>
    </location>
</feature>
<evidence type="ECO:0000256" key="4">
    <source>
        <dbReference type="ARBA" id="ARBA00022737"/>
    </source>
</evidence>
<feature type="domain" description="EGF-like" evidence="12">
    <location>
        <begin position="2084"/>
        <end position="2121"/>
    </location>
</feature>